<dbReference type="PANTHER" id="PTHR11040">
    <property type="entry name" value="ZINC/IRON TRANSPORTER"/>
    <property type="match status" value="1"/>
</dbReference>
<organism evidence="10 11">
    <name type="scientific">Fistulina hepatica ATCC 64428</name>
    <dbReference type="NCBI Taxonomy" id="1128425"/>
    <lineage>
        <taxon>Eukaryota</taxon>
        <taxon>Fungi</taxon>
        <taxon>Dikarya</taxon>
        <taxon>Basidiomycota</taxon>
        <taxon>Agaricomycotina</taxon>
        <taxon>Agaricomycetes</taxon>
        <taxon>Agaricomycetidae</taxon>
        <taxon>Agaricales</taxon>
        <taxon>Fistulinaceae</taxon>
        <taxon>Fistulina</taxon>
    </lineage>
</organism>
<evidence type="ECO:0000256" key="1">
    <source>
        <dbReference type="ARBA" id="ARBA00004141"/>
    </source>
</evidence>
<keyword evidence="7 8" id="KW-0472">Membrane</keyword>
<dbReference type="InterPro" id="IPR004698">
    <property type="entry name" value="Zn/Fe_permease_fun/pln"/>
</dbReference>
<feature type="transmembrane region" description="Helical" evidence="8">
    <location>
        <begin position="344"/>
        <end position="362"/>
    </location>
</feature>
<keyword evidence="11" id="KW-1185">Reference proteome</keyword>
<gene>
    <name evidence="10" type="ORF">FISHEDRAFT_66831</name>
</gene>
<comment type="similarity">
    <text evidence="2 8">Belongs to the ZIP transporter (TC 2.A.5) family.</text>
</comment>
<evidence type="ECO:0000313" key="11">
    <source>
        <dbReference type="Proteomes" id="UP000054144"/>
    </source>
</evidence>
<dbReference type="PANTHER" id="PTHR11040:SF32">
    <property type="entry name" value="ZINC-REGULATED TRANSPORTER 1"/>
    <property type="match status" value="1"/>
</dbReference>
<keyword evidence="3 8" id="KW-0813">Transport</keyword>
<feature type="transmembrane region" description="Helical" evidence="8">
    <location>
        <begin position="97"/>
        <end position="119"/>
    </location>
</feature>
<feature type="region of interest" description="Disordered" evidence="9">
    <location>
        <begin position="157"/>
        <end position="179"/>
    </location>
</feature>
<evidence type="ECO:0000256" key="4">
    <source>
        <dbReference type="ARBA" id="ARBA00022692"/>
    </source>
</evidence>
<protein>
    <submittedName>
        <fullName evidence="10">ZIP-like iron-zinc transporter</fullName>
    </submittedName>
</protein>
<dbReference type="EMBL" id="KN882046">
    <property type="protein sequence ID" value="KIY45790.1"/>
    <property type="molecule type" value="Genomic_DNA"/>
</dbReference>
<dbReference type="AlphaFoldDB" id="A0A0D7A4X8"/>
<dbReference type="OrthoDB" id="448280at2759"/>
<dbReference type="GO" id="GO:0005385">
    <property type="term" value="F:zinc ion transmembrane transporter activity"/>
    <property type="evidence" value="ECO:0007669"/>
    <property type="project" value="InterPro"/>
</dbReference>
<feature type="transmembrane region" description="Helical" evidence="8">
    <location>
        <begin position="190"/>
        <end position="213"/>
    </location>
</feature>
<proteinExistence type="inferred from homology"/>
<keyword evidence="6 8" id="KW-0406">Ion transport</keyword>
<feature type="transmembrane region" description="Helical" evidence="8">
    <location>
        <begin position="311"/>
        <end position="332"/>
    </location>
</feature>
<dbReference type="NCBIfam" id="TIGR00820">
    <property type="entry name" value="zip"/>
    <property type="match status" value="1"/>
</dbReference>
<evidence type="ECO:0000256" key="8">
    <source>
        <dbReference type="RuleBase" id="RU362088"/>
    </source>
</evidence>
<evidence type="ECO:0000256" key="9">
    <source>
        <dbReference type="SAM" id="MobiDB-lite"/>
    </source>
</evidence>
<dbReference type="GO" id="GO:0005886">
    <property type="term" value="C:plasma membrane"/>
    <property type="evidence" value="ECO:0007669"/>
    <property type="project" value="TreeGrafter"/>
</dbReference>
<feature type="transmembrane region" description="Helical" evidence="8">
    <location>
        <begin position="265"/>
        <end position="291"/>
    </location>
</feature>
<evidence type="ECO:0000256" key="5">
    <source>
        <dbReference type="ARBA" id="ARBA00022989"/>
    </source>
</evidence>
<reference evidence="10 11" key="1">
    <citation type="journal article" date="2015" name="Fungal Genet. Biol.">
        <title>Evolution of novel wood decay mechanisms in Agaricales revealed by the genome sequences of Fistulina hepatica and Cylindrobasidium torrendii.</title>
        <authorList>
            <person name="Floudas D."/>
            <person name="Held B.W."/>
            <person name="Riley R."/>
            <person name="Nagy L.G."/>
            <person name="Koehler G."/>
            <person name="Ransdell A.S."/>
            <person name="Younus H."/>
            <person name="Chow J."/>
            <person name="Chiniquy J."/>
            <person name="Lipzen A."/>
            <person name="Tritt A."/>
            <person name="Sun H."/>
            <person name="Haridas S."/>
            <person name="LaButti K."/>
            <person name="Ohm R.A."/>
            <person name="Kues U."/>
            <person name="Blanchette R.A."/>
            <person name="Grigoriev I.V."/>
            <person name="Minto R.E."/>
            <person name="Hibbett D.S."/>
        </authorList>
    </citation>
    <scope>NUCLEOTIDE SEQUENCE [LARGE SCALE GENOMIC DNA]</scope>
    <source>
        <strain evidence="10 11">ATCC 64428</strain>
    </source>
</reference>
<evidence type="ECO:0000256" key="2">
    <source>
        <dbReference type="ARBA" id="ARBA00006939"/>
    </source>
</evidence>
<comment type="subcellular location">
    <subcellularLocation>
        <location evidence="1 8">Membrane</location>
        <topology evidence="1 8">Multi-pass membrane protein</topology>
    </subcellularLocation>
</comment>
<evidence type="ECO:0000256" key="6">
    <source>
        <dbReference type="ARBA" id="ARBA00023065"/>
    </source>
</evidence>
<dbReference type="Pfam" id="PF02535">
    <property type="entry name" value="Zip"/>
    <property type="match status" value="2"/>
</dbReference>
<keyword evidence="4 8" id="KW-0812">Transmembrane</keyword>
<evidence type="ECO:0000256" key="7">
    <source>
        <dbReference type="ARBA" id="ARBA00023136"/>
    </source>
</evidence>
<feature type="transmembrane region" description="Helical" evidence="8">
    <location>
        <begin position="57"/>
        <end position="77"/>
    </location>
</feature>
<dbReference type="Proteomes" id="UP000054144">
    <property type="component" value="Unassembled WGS sequence"/>
</dbReference>
<name>A0A0D7A4X8_9AGAR</name>
<accession>A0A0D7A4X8</accession>
<dbReference type="InterPro" id="IPR003689">
    <property type="entry name" value="ZIP"/>
</dbReference>
<feature type="transmembrane region" description="Helical" evidence="8">
    <location>
        <begin position="25"/>
        <end position="45"/>
    </location>
</feature>
<sequence>MVVSIRDTDECSASRQPDSYLGLRIASIFVIMVGSMAGALFPVLARRSSVLNVPKPVFDFAKYFGSGVIIATAFIHLLDPAISALSSSCIDPAWQDYPYALALCMLSIFSIFLVELSSFRLGSEKLRRLGLDHDPHGHAAGGTHAAYGPEPSLTPSEHFDQLSPVSDPTSEQHRHHAHGHRLTSDAMTHILGVVILEFGVILHSVLIGLTLAVDEGFKVLFVVLVFHQTFEGLGLGSRLAFLPIPIESDGKDLESHSHSHKHRRLLHYFPHIAAVAYGLTTPIGIAVGLGVRTTYAPGGPTASVVSGIMDSLSAGVLIYTGLVELLAHEFLFNKEMMSASNGHLAYAIGSMLLGCALMALLGKWA</sequence>
<comment type="caution">
    <text evidence="8">Lacks conserved residue(s) required for the propagation of feature annotation.</text>
</comment>
<evidence type="ECO:0000256" key="3">
    <source>
        <dbReference type="ARBA" id="ARBA00022448"/>
    </source>
</evidence>
<evidence type="ECO:0000313" key="10">
    <source>
        <dbReference type="EMBL" id="KIY45790.1"/>
    </source>
</evidence>
<keyword evidence="5 8" id="KW-1133">Transmembrane helix</keyword>